<keyword evidence="4" id="KW-0479">Metal-binding</keyword>
<keyword evidence="5" id="KW-0560">Oxidoreductase</keyword>
<dbReference type="PANTHER" id="PTHR11228">
    <property type="entry name" value="RADICAL SAM DOMAIN PROTEIN"/>
    <property type="match status" value="1"/>
</dbReference>
<evidence type="ECO:0000256" key="5">
    <source>
        <dbReference type="ARBA" id="ARBA00023002"/>
    </source>
</evidence>
<dbReference type="EMBL" id="CADCTA010000077">
    <property type="protein sequence ID" value="CAA9248703.1"/>
    <property type="molecule type" value="Genomic_DNA"/>
</dbReference>
<organism evidence="10">
    <name type="scientific">uncultured Chthoniobacterales bacterium</name>
    <dbReference type="NCBI Taxonomy" id="1836801"/>
    <lineage>
        <taxon>Bacteria</taxon>
        <taxon>Pseudomonadati</taxon>
        <taxon>Verrucomicrobiota</taxon>
        <taxon>Spartobacteria</taxon>
        <taxon>Chthoniobacterales</taxon>
        <taxon>environmental samples</taxon>
    </lineage>
</organism>
<feature type="domain" description="Radical SAM core" evidence="9">
    <location>
        <begin position="23"/>
        <end position="229"/>
    </location>
</feature>
<protein>
    <recommendedName>
        <fullName evidence="9">Radical SAM core domain-containing protein</fullName>
    </recommendedName>
</protein>
<evidence type="ECO:0000259" key="9">
    <source>
        <dbReference type="PROSITE" id="PS51918"/>
    </source>
</evidence>
<feature type="region of interest" description="Disordered" evidence="8">
    <location>
        <begin position="340"/>
        <end position="378"/>
    </location>
</feature>
<keyword evidence="2" id="KW-0004">4Fe-4S</keyword>
<keyword evidence="3" id="KW-0949">S-adenosyl-L-methionine</keyword>
<evidence type="ECO:0000256" key="8">
    <source>
        <dbReference type="SAM" id="MobiDB-lite"/>
    </source>
</evidence>
<proteinExistence type="predicted"/>
<dbReference type="InterPro" id="IPR013785">
    <property type="entry name" value="Aldolase_TIM"/>
</dbReference>
<dbReference type="CDD" id="cd01335">
    <property type="entry name" value="Radical_SAM"/>
    <property type="match status" value="1"/>
</dbReference>
<dbReference type="AlphaFoldDB" id="A0A6J4ICG1"/>
<dbReference type="SUPFAM" id="SSF102114">
    <property type="entry name" value="Radical SAM enzymes"/>
    <property type="match status" value="1"/>
</dbReference>
<evidence type="ECO:0000256" key="3">
    <source>
        <dbReference type="ARBA" id="ARBA00022691"/>
    </source>
</evidence>
<name>A0A6J4ICG1_9BACT</name>
<evidence type="ECO:0000313" key="10">
    <source>
        <dbReference type="EMBL" id="CAA9248703.1"/>
    </source>
</evidence>
<dbReference type="PROSITE" id="PS51918">
    <property type="entry name" value="RADICAL_SAM"/>
    <property type="match status" value="1"/>
</dbReference>
<dbReference type="InterPro" id="IPR058240">
    <property type="entry name" value="rSAM_sf"/>
</dbReference>
<sequence>MKLLQNISREFSGYNVLESAKRLYDRKPLQCSLYVTDRCNLDCSYCTEYDNSQPHPSISDLKKWAYKIRELGTMRIALVGGEPLTHPDIVELVRYCRELGFATSLTTNGFLLTRKRLQDLEDAGLQVMQISVDRMTPSPITKKTFKTILPKLDYFKDSKVSLHITGVLCQDTLPESTAVLETGLARGIPTEVRLVHADPTSFYRVQRGSPEALKNFIEWMIQRKQNGEKIHTNEAVLDYQLSLLNGKPTEWTCMAGYKLFFVSAQGKFWECSMVKTEKHIMDITLDDLFANYRKKPCQAGCGVYCAVSTSLLVDNPAKVVGREIVARAKRVPALLRHAMSSNGTSLPSNPEGTQHVNGGSAGAPVAEERESLVGSARG</sequence>
<comment type="cofactor">
    <cofactor evidence="1">
        <name>[4Fe-4S] cluster</name>
        <dbReference type="ChEBI" id="CHEBI:49883"/>
    </cofactor>
</comment>
<dbReference type="Gene3D" id="3.20.20.70">
    <property type="entry name" value="Aldolase class I"/>
    <property type="match status" value="1"/>
</dbReference>
<evidence type="ECO:0000256" key="1">
    <source>
        <dbReference type="ARBA" id="ARBA00001966"/>
    </source>
</evidence>
<dbReference type="PANTHER" id="PTHR11228:SF7">
    <property type="entry name" value="PQQA PEPTIDE CYCLASE"/>
    <property type="match status" value="1"/>
</dbReference>
<dbReference type="GO" id="GO:0051539">
    <property type="term" value="F:4 iron, 4 sulfur cluster binding"/>
    <property type="evidence" value="ECO:0007669"/>
    <property type="project" value="UniProtKB-KW"/>
</dbReference>
<accession>A0A6J4ICG1</accession>
<dbReference type="SFLD" id="SFLDS00029">
    <property type="entry name" value="Radical_SAM"/>
    <property type="match status" value="1"/>
</dbReference>
<evidence type="ECO:0000256" key="2">
    <source>
        <dbReference type="ARBA" id="ARBA00022485"/>
    </source>
</evidence>
<keyword evidence="7" id="KW-0411">Iron-sulfur</keyword>
<dbReference type="PROSITE" id="PS01305">
    <property type="entry name" value="MOAA_NIFB_PQQE"/>
    <property type="match status" value="1"/>
</dbReference>
<evidence type="ECO:0000256" key="6">
    <source>
        <dbReference type="ARBA" id="ARBA00023004"/>
    </source>
</evidence>
<reference evidence="10" key="1">
    <citation type="submission" date="2020-02" db="EMBL/GenBank/DDBJ databases">
        <authorList>
            <person name="Meier V. D."/>
        </authorList>
    </citation>
    <scope>NUCLEOTIDE SEQUENCE</scope>
    <source>
        <strain evidence="10">AVDCRST_MAG42</strain>
    </source>
</reference>
<feature type="compositionally biased region" description="Polar residues" evidence="8">
    <location>
        <begin position="340"/>
        <end position="357"/>
    </location>
</feature>
<evidence type="ECO:0000256" key="4">
    <source>
        <dbReference type="ARBA" id="ARBA00022723"/>
    </source>
</evidence>
<gene>
    <name evidence="10" type="ORF">AVDCRST_MAG42-2422</name>
</gene>
<evidence type="ECO:0000256" key="7">
    <source>
        <dbReference type="ARBA" id="ARBA00023014"/>
    </source>
</evidence>
<dbReference type="InterPro" id="IPR007197">
    <property type="entry name" value="rSAM"/>
</dbReference>
<dbReference type="GO" id="GO:0046872">
    <property type="term" value="F:metal ion binding"/>
    <property type="evidence" value="ECO:0007669"/>
    <property type="project" value="UniProtKB-KW"/>
</dbReference>
<dbReference type="InterPro" id="IPR000385">
    <property type="entry name" value="MoaA_NifB_PqqE_Fe-S-bd_CS"/>
</dbReference>
<dbReference type="Pfam" id="PF04055">
    <property type="entry name" value="Radical_SAM"/>
    <property type="match status" value="1"/>
</dbReference>
<keyword evidence="6" id="KW-0408">Iron</keyword>
<dbReference type="GO" id="GO:0016491">
    <property type="term" value="F:oxidoreductase activity"/>
    <property type="evidence" value="ECO:0007669"/>
    <property type="project" value="UniProtKB-KW"/>
</dbReference>
<dbReference type="InterPro" id="IPR050377">
    <property type="entry name" value="Radical_SAM_PqqE_MftC-like"/>
</dbReference>
<dbReference type="SFLD" id="SFLDG01067">
    <property type="entry name" value="SPASM/twitch_domain_containing"/>
    <property type="match status" value="1"/>
</dbReference>